<dbReference type="RefSeq" id="WP_058889835.1">
    <property type="nucleotide sequence ID" value="NZ_LQBL01000002.1"/>
</dbReference>
<proteinExistence type="predicted"/>
<comment type="caution">
    <text evidence="2">The sequence shown here is derived from an EMBL/GenBank/DDBJ whole genome shotgun (WGS) entry which is preliminary data.</text>
</comment>
<evidence type="ECO:0000313" key="3">
    <source>
        <dbReference type="Proteomes" id="UP000054837"/>
    </source>
</evidence>
<evidence type="ECO:0000259" key="1">
    <source>
        <dbReference type="Pfam" id="PF00814"/>
    </source>
</evidence>
<dbReference type="Pfam" id="PF00814">
    <property type="entry name" value="TsaD"/>
    <property type="match status" value="1"/>
</dbReference>
<organism evidence="2 3">
    <name type="scientific">Serinicoccus chungangensis</name>
    <dbReference type="NCBI Taxonomy" id="767452"/>
    <lineage>
        <taxon>Bacteria</taxon>
        <taxon>Bacillati</taxon>
        <taxon>Actinomycetota</taxon>
        <taxon>Actinomycetes</taxon>
        <taxon>Micrococcales</taxon>
        <taxon>Ornithinimicrobiaceae</taxon>
        <taxon>Serinicoccus</taxon>
    </lineage>
</organism>
<name>A0A0W8II71_9MICO</name>
<dbReference type="SUPFAM" id="SSF53067">
    <property type="entry name" value="Actin-like ATPase domain"/>
    <property type="match status" value="2"/>
</dbReference>
<gene>
    <name evidence="2" type="ORF">AVL62_06705</name>
</gene>
<protein>
    <recommendedName>
        <fullName evidence="1">Gcp-like domain-containing protein</fullName>
    </recommendedName>
</protein>
<dbReference type="STRING" id="767452.AVL62_06705"/>
<dbReference type="GO" id="GO:0002949">
    <property type="term" value="P:tRNA threonylcarbamoyladenosine modification"/>
    <property type="evidence" value="ECO:0007669"/>
    <property type="project" value="InterPro"/>
</dbReference>
<dbReference type="InterPro" id="IPR000905">
    <property type="entry name" value="Gcp-like_dom"/>
</dbReference>
<dbReference type="AlphaFoldDB" id="A0A0W8II71"/>
<dbReference type="Gene3D" id="3.30.420.40">
    <property type="match status" value="2"/>
</dbReference>
<reference evidence="2 3" key="1">
    <citation type="submission" date="2015-12" db="EMBL/GenBank/DDBJ databases">
        <title>Serinicoccus chungangenesis strain CD08_5 genome sequencing and assembly.</title>
        <authorList>
            <person name="Chander A.M."/>
            <person name="Kaur G."/>
            <person name="Nair G.R."/>
            <person name="Dhawan D.K."/>
            <person name="Kochhar R.K."/>
            <person name="Mayilraj S."/>
            <person name="Bhadada S.K."/>
        </authorList>
    </citation>
    <scope>NUCLEOTIDE SEQUENCE [LARGE SCALE GENOMIC DNA]</scope>
    <source>
        <strain evidence="2 3">CD08_5</strain>
    </source>
</reference>
<dbReference type="InterPro" id="IPR043129">
    <property type="entry name" value="ATPase_NBD"/>
</dbReference>
<dbReference type="InterPro" id="IPR022496">
    <property type="entry name" value="T6A_TsaB"/>
</dbReference>
<accession>A0A0W8II71</accession>
<evidence type="ECO:0000313" key="2">
    <source>
        <dbReference type="EMBL" id="KUG59360.1"/>
    </source>
</evidence>
<feature type="domain" description="Gcp-like" evidence="1">
    <location>
        <begin position="32"/>
        <end position="149"/>
    </location>
</feature>
<dbReference type="NCBIfam" id="TIGR03725">
    <property type="entry name" value="T6A_YeaZ"/>
    <property type="match status" value="1"/>
</dbReference>
<sequence length="230" mass="23454">MLLAIDTATGSVGAALHDGEAVRAEVVRHDVRRHGELLAPAVGEALEEAGLRMSEVTSVVCGVGPGPFTGLRVGVVTALVLALGRGLPAPQGVCSLDALAHAAHLGAAGAPGIPGPGLLVATDARRREVYWARYEMTPSGARRVAGPAVGPASGLPEDVRVLPTVGRGGLLYPQALTGQLDGGPLDVSPGVLADLAVRLRDGTHPDSATGLLPPEPLYLRRPDAVETRAR</sequence>
<keyword evidence="3" id="KW-1185">Reference proteome</keyword>
<dbReference type="EMBL" id="LQBL01000002">
    <property type="protein sequence ID" value="KUG59360.1"/>
    <property type="molecule type" value="Genomic_DNA"/>
</dbReference>
<dbReference type="Proteomes" id="UP000054837">
    <property type="component" value="Unassembled WGS sequence"/>
</dbReference>